<gene>
    <name evidence="2" type="ORF">D2A34_02085</name>
</gene>
<reference evidence="2 3" key="1">
    <citation type="submission" date="2018-08" db="EMBL/GenBank/DDBJ databases">
        <title>Genome of Clostridium chromiireducens C1, DSM12136.</title>
        <authorList>
            <person name="Xing M."/>
            <person name="Wei Y."/>
            <person name="Ang E.L."/>
            <person name="Zhao H."/>
            <person name="Zhang Y."/>
        </authorList>
    </citation>
    <scope>NUCLEOTIDE SEQUENCE [LARGE SCALE GENOMIC DNA]</scope>
    <source>
        <strain evidence="2 3">C1</strain>
    </source>
</reference>
<dbReference type="InterPro" id="IPR011990">
    <property type="entry name" value="TPR-like_helical_dom_sf"/>
</dbReference>
<dbReference type="EMBL" id="QXDJ01000001">
    <property type="protein sequence ID" value="RII36188.1"/>
    <property type="molecule type" value="Genomic_DNA"/>
</dbReference>
<dbReference type="PROSITE" id="PS50005">
    <property type="entry name" value="TPR"/>
    <property type="match status" value="1"/>
</dbReference>
<name>A0A399ISY8_9CLOT</name>
<dbReference type="SUPFAM" id="SSF48452">
    <property type="entry name" value="TPR-like"/>
    <property type="match status" value="1"/>
</dbReference>
<dbReference type="SMART" id="SM00028">
    <property type="entry name" value="TPR"/>
    <property type="match status" value="2"/>
</dbReference>
<dbReference type="RefSeq" id="WP_119365580.1">
    <property type="nucleotide sequence ID" value="NZ_QXDJ01000001.1"/>
</dbReference>
<proteinExistence type="predicted"/>
<keyword evidence="1" id="KW-0802">TPR repeat</keyword>
<dbReference type="Gene3D" id="3.40.50.2000">
    <property type="entry name" value="Glycogen Phosphorylase B"/>
    <property type="match status" value="1"/>
</dbReference>
<dbReference type="SUPFAM" id="SSF53756">
    <property type="entry name" value="UDP-Glycosyltransferase/glycogen phosphorylase"/>
    <property type="match status" value="1"/>
</dbReference>
<evidence type="ECO:0000256" key="1">
    <source>
        <dbReference type="PROSITE-ProRule" id="PRU00339"/>
    </source>
</evidence>
<dbReference type="Proteomes" id="UP000265930">
    <property type="component" value="Unassembled WGS sequence"/>
</dbReference>
<feature type="repeat" description="TPR" evidence="1">
    <location>
        <begin position="77"/>
        <end position="110"/>
    </location>
</feature>
<dbReference type="AlphaFoldDB" id="A0A399ISY8"/>
<dbReference type="Gene3D" id="1.25.40.10">
    <property type="entry name" value="Tetratricopeptide repeat domain"/>
    <property type="match status" value="1"/>
</dbReference>
<organism evidence="2 3">
    <name type="scientific">Clostridium chromiireducens</name>
    <dbReference type="NCBI Taxonomy" id="225345"/>
    <lineage>
        <taxon>Bacteria</taxon>
        <taxon>Bacillati</taxon>
        <taxon>Bacillota</taxon>
        <taxon>Clostridia</taxon>
        <taxon>Eubacteriales</taxon>
        <taxon>Clostridiaceae</taxon>
        <taxon>Clostridium</taxon>
    </lineage>
</organism>
<sequence length="882" mass="103606">MEENFDSMKKQIKNKVAMLIDDNKIDEAYAVIREYLEIVPNDVEAFSMEAVILMMNAQFDKAELVLKNGLQIDNNYFDLNYNLAFLYENLNKYNESVLYYERALDITNDESTINEINEKISIITKDHRVDLNLIQQSKNKSGIIRKVLFIQSVPCIRTNKVAKALSQKGIQVDILYSSVHPSQVYKNLKLPYKNIYQLQNVNEMIDFINDSDYDILYSSNEPDYLTVLFTATNKPIIHDTHDMMSLRSDITNEQIVLEYIANVKSAGNIYVNPMIRDIAVNKFNLKNKPILSLHSYIEEEQLPLKYYEKLSNIDGQIHCVFEGGLHGTIGHHRYLEPIFLKLAENNIHVHLHCPVDENYINKLLKKSKYIHYEGVTSPQNLIVEMTKYDIGLAIFNLTERNKTFLDTAFPNKIWDYLAASLPIMFADLISFKQFAEENGVGKVLNLDGDIKQQFKDVMDIKIDKNFLINKKWTMNRAAANIIKFLVCVKNEYYLDKEQVINSNKGEIKKNKYERIIQDIRKTYDNFKLANRKKVVLIGTTDCIKKNMDSFSAFIISKTYMLDKVDTIELNDINSVNYDYIIIDTGNNLISDEIKRNLINSGIPTHKIILWESIIFGLSNIEGFNFKLNKYMEEKNFETIITGLSYAESGIDIDYLDKSTFNFALSGQDLYYDYKILKYIIEKRTNDSLRHVVINLAYYSFGYDLSKSNNKFRVQRYYDIFKDTHNNPNINEVKLLSKMYLKCENNLKYESYCKELFNGIVEKNMYNNVFDEIKKQSNMMYSETIKENINIFERILEMLNYNNIKATIVILPVTKYYQNAYEYKQRDIFYDILNSFKNKYIFEVMDYFQNNDFEDNEFYDFSHLNLRGAKKFTILLNEHLNKK</sequence>
<dbReference type="InterPro" id="IPR019734">
    <property type="entry name" value="TPR_rpt"/>
</dbReference>
<accession>A0A399ISY8</accession>
<comment type="caution">
    <text evidence="2">The sequence shown here is derived from an EMBL/GenBank/DDBJ whole genome shotgun (WGS) entry which is preliminary data.</text>
</comment>
<evidence type="ECO:0000313" key="2">
    <source>
        <dbReference type="EMBL" id="RII36188.1"/>
    </source>
</evidence>
<protein>
    <submittedName>
        <fullName evidence="2">Uncharacterized protein</fullName>
    </submittedName>
</protein>
<evidence type="ECO:0000313" key="3">
    <source>
        <dbReference type="Proteomes" id="UP000265930"/>
    </source>
</evidence>